<evidence type="ECO:0000313" key="1">
    <source>
        <dbReference type="EMBL" id="GAA2048750.1"/>
    </source>
</evidence>
<gene>
    <name evidence="1" type="ORF">GCM10009839_63060</name>
</gene>
<comment type="caution">
    <text evidence="1">The sequence shown here is derived from an EMBL/GenBank/DDBJ whole genome shotgun (WGS) entry which is preliminary data.</text>
</comment>
<proteinExistence type="predicted"/>
<dbReference type="Pfam" id="PF13376">
    <property type="entry name" value="OmdA"/>
    <property type="match status" value="1"/>
</dbReference>
<dbReference type="EMBL" id="BAAAQN010000046">
    <property type="protein sequence ID" value="GAA2048750.1"/>
    <property type="molecule type" value="Genomic_DNA"/>
</dbReference>
<keyword evidence="2" id="KW-1185">Reference proteome</keyword>
<name>A0ABP5GQD3_9ACTN</name>
<evidence type="ECO:0000313" key="2">
    <source>
        <dbReference type="Proteomes" id="UP001500751"/>
    </source>
</evidence>
<protein>
    <submittedName>
        <fullName evidence="1">YdeI/OmpD-associated family protein</fullName>
    </submittedName>
</protein>
<accession>A0ABP5GQD3</accession>
<dbReference type="RefSeq" id="WP_344669329.1">
    <property type="nucleotide sequence ID" value="NZ_BAAAQN010000046.1"/>
</dbReference>
<reference evidence="2" key="1">
    <citation type="journal article" date="2019" name="Int. J. Syst. Evol. Microbiol.">
        <title>The Global Catalogue of Microorganisms (GCM) 10K type strain sequencing project: providing services to taxonomists for standard genome sequencing and annotation.</title>
        <authorList>
            <consortium name="The Broad Institute Genomics Platform"/>
            <consortium name="The Broad Institute Genome Sequencing Center for Infectious Disease"/>
            <person name="Wu L."/>
            <person name="Ma J."/>
        </authorList>
    </citation>
    <scope>NUCLEOTIDE SEQUENCE [LARGE SCALE GENOMIC DNA]</scope>
    <source>
        <strain evidence="2">JCM 16014</strain>
    </source>
</reference>
<sequence length="183" mass="19863">MDTLEFADGPAWESWLETHHDDASEAWLRIGKRNSGAPYLSIADALDGALSFGWIDGQRRGLDEVSFLQRYSPRGRRSPWSQRNVDNAEALIAAGRMRPAGLAAIEAAKADGRWQRAYEPQSTAEVPAELVAALAADEAAGAAFAKLGRSEQYLLILPLLKAGTEKSRATAVAKAIDSLKRDE</sequence>
<dbReference type="Proteomes" id="UP001500751">
    <property type="component" value="Unassembled WGS sequence"/>
</dbReference>
<organism evidence="1 2">
    <name type="scientific">Catenulispora yoronensis</name>
    <dbReference type="NCBI Taxonomy" id="450799"/>
    <lineage>
        <taxon>Bacteria</taxon>
        <taxon>Bacillati</taxon>
        <taxon>Actinomycetota</taxon>
        <taxon>Actinomycetes</taxon>
        <taxon>Catenulisporales</taxon>
        <taxon>Catenulisporaceae</taxon>
        <taxon>Catenulispora</taxon>
    </lineage>
</organism>